<keyword evidence="3" id="KW-1185">Reference proteome</keyword>
<dbReference type="InterPro" id="IPR032675">
    <property type="entry name" value="LRR_dom_sf"/>
</dbReference>
<accession>A0A409YIT2</accession>
<organism evidence="2 3">
    <name type="scientific">Panaeolus cyanescens</name>
    <dbReference type="NCBI Taxonomy" id="181874"/>
    <lineage>
        <taxon>Eukaryota</taxon>
        <taxon>Fungi</taxon>
        <taxon>Dikarya</taxon>
        <taxon>Basidiomycota</taxon>
        <taxon>Agaricomycotina</taxon>
        <taxon>Agaricomycetes</taxon>
        <taxon>Agaricomycetidae</taxon>
        <taxon>Agaricales</taxon>
        <taxon>Agaricineae</taxon>
        <taxon>Galeropsidaceae</taxon>
        <taxon>Panaeolus</taxon>
    </lineage>
</organism>
<dbReference type="STRING" id="181874.A0A409YIT2"/>
<protein>
    <submittedName>
        <fullName evidence="2">Uncharacterized protein</fullName>
    </submittedName>
</protein>
<evidence type="ECO:0000313" key="3">
    <source>
        <dbReference type="Proteomes" id="UP000284842"/>
    </source>
</evidence>
<dbReference type="AlphaFoldDB" id="A0A409YIT2"/>
<dbReference type="OrthoDB" id="3365698at2759"/>
<name>A0A409YIT2_9AGAR</name>
<dbReference type="Proteomes" id="UP000284842">
    <property type="component" value="Unassembled WGS sequence"/>
</dbReference>
<dbReference type="InParanoid" id="A0A409YIT2"/>
<evidence type="ECO:0000313" key="2">
    <source>
        <dbReference type="EMBL" id="PPR02917.1"/>
    </source>
</evidence>
<evidence type="ECO:0000256" key="1">
    <source>
        <dbReference type="SAM" id="MobiDB-lite"/>
    </source>
</evidence>
<feature type="region of interest" description="Disordered" evidence="1">
    <location>
        <begin position="30"/>
        <end position="55"/>
    </location>
</feature>
<gene>
    <name evidence="2" type="ORF">CVT24_012210</name>
</gene>
<sequence>MYRMPGLTISRSKAPLLNKIKVALSRTKGPKDASALPIPGQATSVNLPSGAGTEPCEPPHPVIALTSNFISPETPTELPPTSSAVITQPEAPLTINDLPPEILAEIFHTYMFYEDEPDLLDPELEGMVSVFLPNARSAPLLFCGVCGYWRDVAIATPALWSALAIQKSFHLDTVSSWLERSQGHPLSLFISLDWDSSRYAKEQLSGLLEMLYAAMPRWQKVSVHLPTANDLQEFLFTLIPREGESPAASLQHLHLSAGGSGPNLDSDSISRLSSFPHPSLRRLTWDNWFPPDFILVSTSLWANLQQMTFLRTTTAKLHTFLKACTNVRFVYIHFLQTIIRAHETITPTVAHSLQSLNIGCVIGDLTEAIALLSAPNLKRLTYSHSFGSRQSKGLQEFLERSGCKLESLCIVSRTPEFDEAETKFMLHTPIFTAIPHFSLRLIEDGCHSSFPRAIIAETAEQWSSTAYVHYEPKNCSYHLGWGTLDIAYTFDIDYPFLVKNSKPIRKWSVALTDGPVTSA</sequence>
<reference evidence="2 3" key="1">
    <citation type="journal article" date="2018" name="Evol. Lett.">
        <title>Horizontal gene cluster transfer increased hallucinogenic mushroom diversity.</title>
        <authorList>
            <person name="Reynolds H.T."/>
            <person name="Vijayakumar V."/>
            <person name="Gluck-Thaler E."/>
            <person name="Korotkin H.B."/>
            <person name="Matheny P.B."/>
            <person name="Slot J.C."/>
        </authorList>
    </citation>
    <scope>NUCLEOTIDE SEQUENCE [LARGE SCALE GENOMIC DNA]</scope>
    <source>
        <strain evidence="2 3">2629</strain>
    </source>
</reference>
<comment type="caution">
    <text evidence="2">The sequence shown here is derived from an EMBL/GenBank/DDBJ whole genome shotgun (WGS) entry which is preliminary data.</text>
</comment>
<dbReference type="Gene3D" id="3.80.10.10">
    <property type="entry name" value="Ribonuclease Inhibitor"/>
    <property type="match status" value="1"/>
</dbReference>
<dbReference type="EMBL" id="NHTK01001128">
    <property type="protein sequence ID" value="PPR02917.1"/>
    <property type="molecule type" value="Genomic_DNA"/>
</dbReference>
<proteinExistence type="predicted"/>